<dbReference type="GO" id="GO:0016491">
    <property type="term" value="F:oxidoreductase activity"/>
    <property type="evidence" value="ECO:0007669"/>
    <property type="project" value="UniProtKB-KW"/>
</dbReference>
<dbReference type="SUPFAM" id="SSF51735">
    <property type="entry name" value="NAD(P)-binding Rossmann-fold domains"/>
    <property type="match status" value="1"/>
</dbReference>
<dbReference type="eggNOG" id="COG1028">
    <property type="taxonomic scope" value="Bacteria"/>
</dbReference>
<accession>D5UC77</accession>
<dbReference type="Pfam" id="PF13561">
    <property type="entry name" value="adh_short_C2"/>
    <property type="match status" value="1"/>
</dbReference>
<reference evidence="3 4" key="1">
    <citation type="journal article" date="2010" name="Stand. Genomic Sci.">
        <title>Complete genome sequence of Cellulomonas flavigena type strain (134).</title>
        <authorList>
            <person name="Abt B."/>
            <person name="Foster B."/>
            <person name="Lapidus A."/>
            <person name="Clum A."/>
            <person name="Sun H."/>
            <person name="Pukall R."/>
            <person name="Lucas S."/>
            <person name="Glavina Del Rio T."/>
            <person name="Nolan M."/>
            <person name="Tice H."/>
            <person name="Cheng J.F."/>
            <person name="Pitluck S."/>
            <person name="Liolios K."/>
            <person name="Ivanova N."/>
            <person name="Mavromatis K."/>
            <person name="Ovchinnikova G."/>
            <person name="Pati A."/>
            <person name="Goodwin L."/>
            <person name="Chen A."/>
            <person name="Palaniappan K."/>
            <person name="Land M."/>
            <person name="Hauser L."/>
            <person name="Chang Y.J."/>
            <person name="Jeffries C.D."/>
            <person name="Rohde M."/>
            <person name="Goker M."/>
            <person name="Woyke T."/>
            <person name="Bristow J."/>
            <person name="Eisen J.A."/>
            <person name="Markowitz V."/>
            <person name="Hugenholtz P."/>
            <person name="Kyrpides N.C."/>
            <person name="Klenk H.P."/>
        </authorList>
    </citation>
    <scope>NUCLEOTIDE SEQUENCE [LARGE SCALE GENOMIC DNA]</scope>
    <source>
        <strain evidence="4">ATCC 482 / DSM 20109 / BCRC 11376 / JCM 18109 / NBRC 3775 / NCIMB 8073 / NRS 134</strain>
    </source>
</reference>
<sequence>MSGRLEGKRALVTGAGSGIGKAIARKFVAEGARVVLADVNEDAVTALAAELGERASALQLDVTDDAAVDGLADVLRERLGGLDVLANNAGTNGPPARSHEYPMDGFDMVWRVNVRGAFRIQQVGLTLMLEGGGGSIVTTSSIGAERATPAASAYIISKGALRSMVQTAALEYAQENIRVNAIGPGITRTPWIDRLDPDLVAQLAAQVPQGRIGEPAEMANVAAFLASDEASHVSGQLWLIDGARSAG</sequence>
<dbReference type="CDD" id="cd05233">
    <property type="entry name" value="SDR_c"/>
    <property type="match status" value="1"/>
</dbReference>
<name>D5UC77_CELFN</name>
<dbReference type="RefSeq" id="WP_013118565.1">
    <property type="nucleotide sequence ID" value="NC_014151.1"/>
</dbReference>
<dbReference type="PRINTS" id="PR00080">
    <property type="entry name" value="SDRFAMILY"/>
</dbReference>
<dbReference type="FunFam" id="3.40.50.720:FF:000084">
    <property type="entry name" value="Short-chain dehydrogenase reductase"/>
    <property type="match status" value="1"/>
</dbReference>
<evidence type="ECO:0000256" key="1">
    <source>
        <dbReference type="ARBA" id="ARBA00006484"/>
    </source>
</evidence>
<keyword evidence="4" id="KW-1185">Reference proteome</keyword>
<dbReference type="InterPro" id="IPR036291">
    <property type="entry name" value="NAD(P)-bd_dom_sf"/>
</dbReference>
<dbReference type="EMBL" id="CP001964">
    <property type="protein sequence ID" value="ADG76236.1"/>
    <property type="molecule type" value="Genomic_DNA"/>
</dbReference>
<gene>
    <name evidence="3" type="ordered locus">Cfla_3357</name>
</gene>
<evidence type="ECO:0000256" key="2">
    <source>
        <dbReference type="ARBA" id="ARBA00023002"/>
    </source>
</evidence>
<evidence type="ECO:0000313" key="4">
    <source>
        <dbReference type="Proteomes" id="UP000000849"/>
    </source>
</evidence>
<comment type="similarity">
    <text evidence="1">Belongs to the short-chain dehydrogenases/reductases (SDR) family.</text>
</comment>
<dbReference type="Proteomes" id="UP000000849">
    <property type="component" value="Chromosome"/>
</dbReference>
<dbReference type="PANTHER" id="PTHR43639:SF1">
    <property type="entry name" value="SHORT-CHAIN DEHYDROGENASE_REDUCTASE FAMILY PROTEIN"/>
    <property type="match status" value="1"/>
</dbReference>
<protein>
    <submittedName>
        <fullName evidence="3">Short-chain dehydrogenase/reductase SDR</fullName>
    </submittedName>
</protein>
<organism evidence="3 4">
    <name type="scientific">Cellulomonas flavigena (strain ATCC 482 / DSM 20109 / BCRC 11376 / JCM 18109 / NBRC 3775 / NCIMB 8073 / NRS 134)</name>
    <dbReference type="NCBI Taxonomy" id="446466"/>
    <lineage>
        <taxon>Bacteria</taxon>
        <taxon>Bacillati</taxon>
        <taxon>Actinomycetota</taxon>
        <taxon>Actinomycetes</taxon>
        <taxon>Micrococcales</taxon>
        <taxon>Cellulomonadaceae</taxon>
        <taxon>Cellulomonas</taxon>
    </lineage>
</organism>
<dbReference type="STRING" id="446466.Cfla_3357"/>
<dbReference type="InterPro" id="IPR002347">
    <property type="entry name" value="SDR_fam"/>
</dbReference>
<proteinExistence type="inferred from homology"/>
<dbReference type="PANTHER" id="PTHR43639">
    <property type="entry name" value="OXIDOREDUCTASE, SHORT-CHAIN DEHYDROGENASE/REDUCTASE FAMILY (AFU_ORTHOLOGUE AFUA_5G02870)"/>
    <property type="match status" value="1"/>
</dbReference>
<evidence type="ECO:0000313" key="3">
    <source>
        <dbReference type="EMBL" id="ADG76236.1"/>
    </source>
</evidence>
<dbReference type="Gene3D" id="3.40.50.720">
    <property type="entry name" value="NAD(P)-binding Rossmann-like Domain"/>
    <property type="match status" value="1"/>
</dbReference>
<dbReference type="PRINTS" id="PR00081">
    <property type="entry name" value="GDHRDH"/>
</dbReference>
<dbReference type="KEGG" id="cfl:Cfla_3357"/>
<dbReference type="OrthoDB" id="517007at2"/>
<dbReference type="AlphaFoldDB" id="D5UC77"/>
<keyword evidence="2" id="KW-0560">Oxidoreductase</keyword>
<dbReference type="NCBIfam" id="NF005559">
    <property type="entry name" value="PRK07231.1"/>
    <property type="match status" value="1"/>
</dbReference>
<dbReference type="HOGENOM" id="CLU_010194_1_0_11"/>